<dbReference type="GO" id="GO:0003723">
    <property type="term" value="F:RNA binding"/>
    <property type="evidence" value="ECO:0007669"/>
    <property type="project" value="UniProtKB-UniRule"/>
</dbReference>
<dbReference type="OrthoDB" id="272703at2759"/>
<dbReference type="SMART" id="SM00360">
    <property type="entry name" value="RRM"/>
    <property type="match status" value="1"/>
</dbReference>
<dbReference type="SUPFAM" id="SSF54928">
    <property type="entry name" value="RNA-binding domain, RBD"/>
    <property type="match status" value="1"/>
</dbReference>
<dbReference type="Pfam" id="PF00076">
    <property type="entry name" value="RRM_1"/>
    <property type="match status" value="1"/>
</dbReference>
<dbReference type="PROSITE" id="PS50102">
    <property type="entry name" value="RRM"/>
    <property type="match status" value="1"/>
</dbReference>
<evidence type="ECO:0000313" key="2">
    <source>
        <dbReference type="EMBL" id="OLP83177.1"/>
    </source>
</evidence>
<keyword evidence="2" id="KW-0687">Ribonucleoprotein</keyword>
<dbReference type="CDD" id="cd00590">
    <property type="entry name" value="RRM_SF"/>
    <property type="match status" value="1"/>
</dbReference>
<dbReference type="InterPro" id="IPR035979">
    <property type="entry name" value="RBD_domain_sf"/>
</dbReference>
<dbReference type="Gene3D" id="3.30.70.330">
    <property type="match status" value="1"/>
</dbReference>
<dbReference type="InterPro" id="IPR000504">
    <property type="entry name" value="RRM_dom"/>
</dbReference>
<comment type="caution">
    <text evidence="2">The sequence shown here is derived from an EMBL/GenBank/DDBJ whole genome shotgun (WGS) entry which is preliminary data.</text>
</comment>
<accession>A0A1Q9CJZ2</accession>
<protein>
    <submittedName>
        <fullName evidence="2">30 kDa ribonucleoprotein, chloroplastic</fullName>
    </submittedName>
</protein>
<keyword evidence="3" id="KW-1185">Reference proteome</keyword>
<dbReference type="AlphaFoldDB" id="A0A1Q9CJZ2"/>
<organism evidence="2 3">
    <name type="scientific">Symbiodinium microadriaticum</name>
    <name type="common">Dinoflagellate</name>
    <name type="synonym">Zooxanthella microadriatica</name>
    <dbReference type="NCBI Taxonomy" id="2951"/>
    <lineage>
        <taxon>Eukaryota</taxon>
        <taxon>Sar</taxon>
        <taxon>Alveolata</taxon>
        <taxon>Dinophyceae</taxon>
        <taxon>Suessiales</taxon>
        <taxon>Symbiodiniaceae</taxon>
        <taxon>Symbiodinium</taxon>
    </lineage>
</organism>
<dbReference type="InterPro" id="IPR052462">
    <property type="entry name" value="SLIRP/GR-RBP-like"/>
</dbReference>
<name>A0A1Q9CJZ2_SYMMI</name>
<gene>
    <name evidence="2" type="ORF">AK812_SmicGene36092</name>
</gene>
<keyword evidence="1" id="KW-0694">RNA-binding</keyword>
<proteinExistence type="predicted"/>
<dbReference type="Proteomes" id="UP000186817">
    <property type="component" value="Unassembled WGS sequence"/>
</dbReference>
<dbReference type="EMBL" id="LSRX01001135">
    <property type="protein sequence ID" value="OLP83177.1"/>
    <property type="molecule type" value="Genomic_DNA"/>
</dbReference>
<dbReference type="InterPro" id="IPR012677">
    <property type="entry name" value="Nucleotide-bd_a/b_plait_sf"/>
</dbReference>
<sequence>MANQVPDDGRCIYVGGLPKHAEWQELKDHMKTAGEIEYCDVLYNDWGQPRGIGFVRYKTEAEAQQAIASLDGSSMEGKAVQVSAWTGRPPNPNSPGKMMYQMMAWYGGAQKRLKVDPEKATLVDRVKNFQKTGQDKKELWYAFCGEVKDPARHDIDKLKEFVALHSVP</sequence>
<dbReference type="PANTHER" id="PTHR48027">
    <property type="entry name" value="HETEROGENEOUS NUCLEAR RIBONUCLEOPROTEIN 87F-RELATED"/>
    <property type="match status" value="1"/>
</dbReference>
<reference evidence="2 3" key="1">
    <citation type="submission" date="2016-02" db="EMBL/GenBank/DDBJ databases">
        <title>Genome analysis of coral dinoflagellate symbionts highlights evolutionary adaptations to a symbiotic lifestyle.</title>
        <authorList>
            <person name="Aranda M."/>
            <person name="Li Y."/>
            <person name="Liew Y.J."/>
            <person name="Baumgarten S."/>
            <person name="Simakov O."/>
            <person name="Wilson M."/>
            <person name="Piel J."/>
            <person name="Ashoor H."/>
            <person name="Bougouffa S."/>
            <person name="Bajic V.B."/>
            <person name="Ryu T."/>
            <person name="Ravasi T."/>
            <person name="Bayer T."/>
            <person name="Micklem G."/>
            <person name="Kim H."/>
            <person name="Bhak J."/>
            <person name="Lajeunesse T.C."/>
            <person name="Voolstra C.R."/>
        </authorList>
    </citation>
    <scope>NUCLEOTIDE SEQUENCE [LARGE SCALE GENOMIC DNA]</scope>
    <source>
        <strain evidence="2 3">CCMP2467</strain>
    </source>
</reference>
<evidence type="ECO:0000256" key="1">
    <source>
        <dbReference type="ARBA" id="ARBA00022884"/>
    </source>
</evidence>
<evidence type="ECO:0000313" key="3">
    <source>
        <dbReference type="Proteomes" id="UP000186817"/>
    </source>
</evidence>
<dbReference type="GO" id="GO:1990904">
    <property type="term" value="C:ribonucleoprotein complex"/>
    <property type="evidence" value="ECO:0007669"/>
    <property type="project" value="UniProtKB-KW"/>
</dbReference>